<reference evidence="3" key="1">
    <citation type="submission" date="2016-06" db="UniProtKB">
        <authorList>
            <consortium name="WormBaseParasite"/>
        </authorList>
    </citation>
    <scope>IDENTIFICATION</scope>
</reference>
<dbReference type="Proteomes" id="UP000271098">
    <property type="component" value="Unassembled WGS sequence"/>
</dbReference>
<dbReference type="AlphaFoldDB" id="A0A183F1E1"/>
<protein>
    <submittedName>
        <fullName evidence="3">DUF2188 domain-containing protein</fullName>
    </submittedName>
</protein>
<dbReference type="OrthoDB" id="10249667at2759"/>
<reference evidence="1 2" key="2">
    <citation type="submission" date="2018-11" db="EMBL/GenBank/DDBJ databases">
        <authorList>
            <consortium name="Pathogen Informatics"/>
        </authorList>
    </citation>
    <scope>NUCLEOTIDE SEQUENCE [LARGE SCALE GENOMIC DNA]</scope>
</reference>
<proteinExistence type="predicted"/>
<dbReference type="WBParaSite" id="GPUH_0002706201-mRNA-1">
    <property type="protein sequence ID" value="GPUH_0002706201-mRNA-1"/>
    <property type="gene ID" value="GPUH_0002706201"/>
</dbReference>
<accession>A0A183F1E1</accession>
<gene>
    <name evidence="1" type="ORF">GPUH_LOCUS27032</name>
</gene>
<dbReference type="EMBL" id="UYRT01117409">
    <property type="protein sequence ID" value="VDN49841.1"/>
    <property type="molecule type" value="Genomic_DNA"/>
</dbReference>
<organism evidence="3">
    <name type="scientific">Gongylonema pulchrum</name>
    <dbReference type="NCBI Taxonomy" id="637853"/>
    <lineage>
        <taxon>Eukaryota</taxon>
        <taxon>Metazoa</taxon>
        <taxon>Ecdysozoa</taxon>
        <taxon>Nematoda</taxon>
        <taxon>Chromadorea</taxon>
        <taxon>Rhabditida</taxon>
        <taxon>Spirurina</taxon>
        <taxon>Spiruromorpha</taxon>
        <taxon>Spiruroidea</taxon>
        <taxon>Gongylonematidae</taxon>
        <taxon>Gongylonema</taxon>
    </lineage>
</organism>
<evidence type="ECO:0000313" key="1">
    <source>
        <dbReference type="EMBL" id="VDN49841.1"/>
    </source>
</evidence>
<name>A0A183F1E1_9BILA</name>
<sequence length="70" mass="7626">MSALNGRLSPRESAKYVVTNSSGQIKVSEEGVQKAARLMLDAIRSGAYSERSYSAIDVHPQNADRSAVDW</sequence>
<evidence type="ECO:0000313" key="3">
    <source>
        <dbReference type="WBParaSite" id="GPUH_0002706201-mRNA-1"/>
    </source>
</evidence>
<evidence type="ECO:0000313" key="2">
    <source>
        <dbReference type="Proteomes" id="UP000271098"/>
    </source>
</evidence>
<keyword evidence="2" id="KW-1185">Reference proteome</keyword>